<dbReference type="PANTHER" id="PTHR31001:SF81">
    <property type="entry name" value="ZN(II)2CYS6 TRANSCRIPTION FACTOR"/>
    <property type="match status" value="1"/>
</dbReference>
<dbReference type="InterPro" id="IPR036864">
    <property type="entry name" value="Zn2-C6_fun-type_DNA-bd_sf"/>
</dbReference>
<evidence type="ECO:0000256" key="3">
    <source>
        <dbReference type="SAM" id="MobiDB-lite"/>
    </source>
</evidence>
<keyword evidence="6" id="KW-1185">Reference proteome</keyword>
<dbReference type="SMART" id="SM00066">
    <property type="entry name" value="GAL4"/>
    <property type="match status" value="1"/>
</dbReference>
<organism evidence="5 6">
    <name type="scientific">Mycena alexandri</name>
    <dbReference type="NCBI Taxonomy" id="1745969"/>
    <lineage>
        <taxon>Eukaryota</taxon>
        <taxon>Fungi</taxon>
        <taxon>Dikarya</taxon>
        <taxon>Basidiomycota</taxon>
        <taxon>Agaricomycotina</taxon>
        <taxon>Agaricomycetes</taxon>
        <taxon>Agaricomycetidae</taxon>
        <taxon>Agaricales</taxon>
        <taxon>Marasmiineae</taxon>
        <taxon>Mycenaceae</taxon>
        <taxon>Mycena</taxon>
    </lineage>
</organism>
<comment type="caution">
    <text evidence="5">The sequence shown here is derived from an EMBL/GenBank/DDBJ whole genome shotgun (WGS) entry which is preliminary data.</text>
</comment>
<evidence type="ECO:0000256" key="2">
    <source>
        <dbReference type="ARBA" id="ARBA00023242"/>
    </source>
</evidence>
<keyword evidence="2" id="KW-0539">Nucleus</keyword>
<comment type="subcellular location">
    <subcellularLocation>
        <location evidence="1">Nucleus</location>
    </subcellularLocation>
</comment>
<evidence type="ECO:0000256" key="1">
    <source>
        <dbReference type="ARBA" id="ARBA00004123"/>
    </source>
</evidence>
<gene>
    <name evidence="5" type="ORF">C8F04DRAFT_1327920</name>
</gene>
<dbReference type="InterPro" id="IPR001138">
    <property type="entry name" value="Zn2Cys6_DnaBD"/>
</dbReference>
<dbReference type="PROSITE" id="PS00463">
    <property type="entry name" value="ZN2_CY6_FUNGAL_1"/>
    <property type="match status" value="1"/>
</dbReference>
<evidence type="ECO:0000259" key="4">
    <source>
        <dbReference type="PROSITE" id="PS50048"/>
    </source>
</evidence>
<dbReference type="PANTHER" id="PTHR31001">
    <property type="entry name" value="UNCHARACTERIZED TRANSCRIPTIONAL REGULATORY PROTEIN"/>
    <property type="match status" value="1"/>
</dbReference>
<dbReference type="GO" id="GO:0008270">
    <property type="term" value="F:zinc ion binding"/>
    <property type="evidence" value="ECO:0007669"/>
    <property type="project" value="InterPro"/>
</dbReference>
<dbReference type="Proteomes" id="UP001218188">
    <property type="component" value="Unassembled WGS sequence"/>
</dbReference>
<dbReference type="PROSITE" id="PS50048">
    <property type="entry name" value="ZN2_CY6_FUNGAL_2"/>
    <property type="match status" value="1"/>
</dbReference>
<feature type="domain" description="Zn(2)-C6 fungal-type" evidence="4">
    <location>
        <begin position="34"/>
        <end position="65"/>
    </location>
</feature>
<reference evidence="5" key="1">
    <citation type="submission" date="2023-03" db="EMBL/GenBank/DDBJ databases">
        <title>Massive genome expansion in bonnet fungi (Mycena s.s.) driven by repeated elements and novel gene families across ecological guilds.</title>
        <authorList>
            <consortium name="Lawrence Berkeley National Laboratory"/>
            <person name="Harder C.B."/>
            <person name="Miyauchi S."/>
            <person name="Viragh M."/>
            <person name="Kuo A."/>
            <person name="Thoen E."/>
            <person name="Andreopoulos B."/>
            <person name="Lu D."/>
            <person name="Skrede I."/>
            <person name="Drula E."/>
            <person name="Henrissat B."/>
            <person name="Morin E."/>
            <person name="Kohler A."/>
            <person name="Barry K."/>
            <person name="LaButti K."/>
            <person name="Morin E."/>
            <person name="Salamov A."/>
            <person name="Lipzen A."/>
            <person name="Mereny Z."/>
            <person name="Hegedus B."/>
            <person name="Baldrian P."/>
            <person name="Stursova M."/>
            <person name="Weitz H."/>
            <person name="Taylor A."/>
            <person name="Grigoriev I.V."/>
            <person name="Nagy L.G."/>
            <person name="Martin F."/>
            <person name="Kauserud H."/>
        </authorList>
    </citation>
    <scope>NUCLEOTIDE SEQUENCE</scope>
    <source>
        <strain evidence="5">CBHHK200</strain>
    </source>
</reference>
<accession>A0AAD6T3X4</accession>
<sequence>MPSSPLSPKSKTKTVVPTPEGDHRKRRRNRTTQSCLNCHATKRMCDRKRPCSRCSQLGLTGNCVYEVDDPSRQGKQDEETRLMSRIAELEGVILEKQTTSPLARGERSNLRPLGRESVLLAFFRSPSTPDALSWGMPPSSRSSPPHFPFAPAATQFPFPSYEKDTVESLLSMYAGLSEHMYMRRGGSCGCLSEADCYNAVLELSARLRRAGEVLACSPSHTSSNCALATHVSDLDILVKDSLLNTSDRSARPTASSTLFNQPYSNNESTFSWEMDDITGPNDDFMSWMPTTRANDRATAAVSVLYLNRRWNRPEIAEEKCGKN</sequence>
<name>A0AAD6T3X4_9AGAR</name>
<dbReference type="GO" id="GO:0000981">
    <property type="term" value="F:DNA-binding transcription factor activity, RNA polymerase II-specific"/>
    <property type="evidence" value="ECO:0007669"/>
    <property type="project" value="InterPro"/>
</dbReference>
<proteinExistence type="predicted"/>
<evidence type="ECO:0000313" key="5">
    <source>
        <dbReference type="EMBL" id="KAJ7037990.1"/>
    </source>
</evidence>
<dbReference type="InterPro" id="IPR050613">
    <property type="entry name" value="Sec_Metabolite_Reg"/>
</dbReference>
<dbReference type="Pfam" id="PF00172">
    <property type="entry name" value="Zn_clus"/>
    <property type="match status" value="1"/>
</dbReference>
<dbReference type="AlphaFoldDB" id="A0AAD6T3X4"/>
<dbReference type="CDD" id="cd00067">
    <property type="entry name" value="GAL4"/>
    <property type="match status" value="1"/>
</dbReference>
<dbReference type="SUPFAM" id="SSF57701">
    <property type="entry name" value="Zn2/Cys6 DNA-binding domain"/>
    <property type="match status" value="1"/>
</dbReference>
<feature type="region of interest" description="Disordered" evidence="3">
    <location>
        <begin position="1"/>
        <end position="31"/>
    </location>
</feature>
<evidence type="ECO:0000313" key="6">
    <source>
        <dbReference type="Proteomes" id="UP001218188"/>
    </source>
</evidence>
<dbReference type="EMBL" id="JARJCM010000034">
    <property type="protein sequence ID" value="KAJ7037990.1"/>
    <property type="molecule type" value="Genomic_DNA"/>
</dbReference>
<protein>
    <recommendedName>
        <fullName evidence="4">Zn(2)-C6 fungal-type domain-containing protein</fullName>
    </recommendedName>
</protein>
<dbReference type="Gene3D" id="4.10.240.10">
    <property type="entry name" value="Zn(2)-C6 fungal-type DNA-binding domain"/>
    <property type="match status" value="1"/>
</dbReference>
<dbReference type="GO" id="GO:0005634">
    <property type="term" value="C:nucleus"/>
    <property type="evidence" value="ECO:0007669"/>
    <property type="project" value="UniProtKB-SubCell"/>
</dbReference>